<proteinExistence type="inferred from homology"/>
<evidence type="ECO:0000259" key="3">
    <source>
        <dbReference type="Pfam" id="PF01979"/>
    </source>
</evidence>
<organism evidence="4 5">
    <name type="scientific">Thermobifida fusca TM51</name>
    <dbReference type="NCBI Taxonomy" id="1169414"/>
    <lineage>
        <taxon>Bacteria</taxon>
        <taxon>Bacillati</taxon>
        <taxon>Actinomycetota</taxon>
        <taxon>Actinomycetes</taxon>
        <taxon>Streptosporangiales</taxon>
        <taxon>Nocardiopsidaceae</taxon>
        <taxon>Thermobifida</taxon>
    </lineage>
</organism>
<name>A0A9P2WPR6_THEFU</name>
<dbReference type="PANTHER" id="PTHR11113:SF14">
    <property type="entry name" value="N-ACETYLGLUCOSAMINE-6-PHOSPHATE DEACETYLASE"/>
    <property type="match status" value="1"/>
</dbReference>
<dbReference type="GO" id="GO:0008448">
    <property type="term" value="F:N-acetylglucosamine-6-phosphate deacetylase activity"/>
    <property type="evidence" value="ECO:0007669"/>
    <property type="project" value="TreeGrafter"/>
</dbReference>
<dbReference type="Gene3D" id="2.30.40.10">
    <property type="entry name" value="Urease, subunit C, domain 1"/>
    <property type="match status" value="1"/>
</dbReference>
<dbReference type="InterPro" id="IPR011059">
    <property type="entry name" value="Metal-dep_hydrolase_composite"/>
</dbReference>
<dbReference type="Proteomes" id="UP000014184">
    <property type="component" value="Unassembled WGS sequence"/>
</dbReference>
<keyword evidence="2" id="KW-0378">Hydrolase</keyword>
<evidence type="ECO:0000313" key="5">
    <source>
        <dbReference type="Proteomes" id="UP000014184"/>
    </source>
</evidence>
<dbReference type="AlphaFoldDB" id="A0A9P2WPR6"/>
<protein>
    <submittedName>
        <fullName evidence="4">N-acetylglucosamine 6-phosphate deacetylase</fullName>
    </submittedName>
</protein>
<accession>A0A9P2WPR6</accession>
<evidence type="ECO:0000313" key="4">
    <source>
        <dbReference type="EMBL" id="EOR70500.1"/>
    </source>
</evidence>
<sequence length="224" mass="23395">MRTLTNARIVTSQGWTAGWLRVDGPRIAEVGAGIAPYPAAESVDLGGRLLVPGWVDIHVHGGGGASFDDGDPERALAAVDLHRRHGTTSLVAGLVTASPAALLRQVAALAELCEAGELAGIHLEGPYLATQRCGAHDPALLRSPDLAEFQRILRAGRGHVRMITLAPELPGALELVRAAVSEGVVAAVGHTDADYATVCAAFDAGATVATHLFNQMRPLHHRDP</sequence>
<feature type="domain" description="Amidohydrolase-related" evidence="3">
    <location>
        <begin position="50"/>
        <end position="217"/>
    </location>
</feature>
<reference evidence="4 5" key="1">
    <citation type="journal article" date="2013" name="Genome Announc.">
        <title>Draft Genome Sequence of the Lignocellulose Decomposer Thermobifida fusca Strain TM51.</title>
        <authorList>
            <person name="Toth A."/>
            <person name="Barna T."/>
            <person name="Nagy I."/>
            <person name="Horvath B."/>
            <person name="Nagy I."/>
            <person name="Tancsics A."/>
            <person name="Kriszt B."/>
            <person name="Baka E."/>
            <person name="Fekete C."/>
            <person name="Kukolya J."/>
        </authorList>
    </citation>
    <scope>NUCLEOTIDE SEQUENCE [LARGE SCALE GENOMIC DNA]</scope>
    <source>
        <strain evidence="4 5">TM51</strain>
    </source>
</reference>
<dbReference type="InterPro" id="IPR032466">
    <property type="entry name" value="Metal_Hydrolase"/>
</dbReference>
<evidence type="ECO:0000256" key="1">
    <source>
        <dbReference type="ARBA" id="ARBA00010716"/>
    </source>
</evidence>
<dbReference type="EMBL" id="AOSG01000071">
    <property type="protein sequence ID" value="EOR70500.1"/>
    <property type="molecule type" value="Genomic_DNA"/>
</dbReference>
<dbReference type="Pfam" id="PF01979">
    <property type="entry name" value="Amidohydro_1"/>
    <property type="match status" value="1"/>
</dbReference>
<gene>
    <name evidence="4" type="ORF">TM51_12703</name>
</gene>
<comment type="caution">
    <text evidence="4">The sequence shown here is derived from an EMBL/GenBank/DDBJ whole genome shotgun (WGS) entry which is preliminary data.</text>
</comment>
<evidence type="ECO:0000256" key="2">
    <source>
        <dbReference type="ARBA" id="ARBA00022801"/>
    </source>
</evidence>
<dbReference type="GO" id="GO:0006046">
    <property type="term" value="P:N-acetylglucosamine catabolic process"/>
    <property type="evidence" value="ECO:0007669"/>
    <property type="project" value="TreeGrafter"/>
</dbReference>
<dbReference type="PANTHER" id="PTHR11113">
    <property type="entry name" value="N-ACETYLGLUCOSAMINE-6-PHOSPHATE DEACETYLASE"/>
    <property type="match status" value="1"/>
</dbReference>
<dbReference type="RefSeq" id="WP_016189158.1">
    <property type="nucleotide sequence ID" value="NZ_AOSG01000071.1"/>
</dbReference>
<dbReference type="Gene3D" id="3.20.20.140">
    <property type="entry name" value="Metal-dependent hydrolases"/>
    <property type="match status" value="1"/>
</dbReference>
<dbReference type="SUPFAM" id="SSF51556">
    <property type="entry name" value="Metallo-dependent hydrolases"/>
    <property type="match status" value="1"/>
</dbReference>
<dbReference type="SUPFAM" id="SSF51338">
    <property type="entry name" value="Composite domain of metallo-dependent hydrolases"/>
    <property type="match status" value="1"/>
</dbReference>
<comment type="similarity">
    <text evidence="1">Belongs to the metallo-dependent hydrolases superfamily. NagA family.</text>
</comment>
<dbReference type="InterPro" id="IPR006680">
    <property type="entry name" value="Amidohydro-rel"/>
</dbReference>
<feature type="non-terminal residue" evidence="4">
    <location>
        <position position="224"/>
    </location>
</feature>
<keyword evidence="5" id="KW-1185">Reference proteome</keyword>